<dbReference type="EMBL" id="CABWIE010000004">
    <property type="protein sequence ID" value="VWL88166.1"/>
    <property type="molecule type" value="Genomic_DNA"/>
</dbReference>
<keyword evidence="3" id="KW-1185">Reference proteome</keyword>
<keyword evidence="1" id="KW-0472">Membrane</keyword>
<evidence type="ECO:0000313" key="3">
    <source>
        <dbReference type="Proteomes" id="UP000361836"/>
    </source>
</evidence>
<evidence type="ECO:0000313" key="2">
    <source>
        <dbReference type="EMBL" id="VWL88166.1"/>
    </source>
</evidence>
<feature type="transmembrane region" description="Helical" evidence="1">
    <location>
        <begin position="50"/>
        <end position="70"/>
    </location>
</feature>
<sequence>MGKRSRKQKESVAPGFDAVDYSAEYLSWMAELSYRTELSRRDSYERLSNCLLSCVSIISVALLTVAPLLFERYSYNDNGAAASFVLLASGYVVVMLLLGASFLLSLLSQVRLKMSVLASPTDLKEYVAGEVSRGAPFASPMEVAEGKAKAVQPHFESLNRKNEYMRKFLKASMILLIVAVSVCLFLVCLFSLFDFLLPSFWS</sequence>
<dbReference type="AlphaFoldDB" id="A0A5K1ILK4"/>
<keyword evidence="1" id="KW-0812">Transmembrane</keyword>
<feature type="transmembrane region" description="Helical" evidence="1">
    <location>
        <begin position="168"/>
        <end position="193"/>
    </location>
</feature>
<organism evidence="2 3">
    <name type="scientific">Collinsella aerofaciens</name>
    <dbReference type="NCBI Taxonomy" id="74426"/>
    <lineage>
        <taxon>Bacteria</taxon>
        <taxon>Bacillati</taxon>
        <taxon>Actinomycetota</taxon>
        <taxon>Coriobacteriia</taxon>
        <taxon>Coriobacteriales</taxon>
        <taxon>Coriobacteriaceae</taxon>
        <taxon>Collinsella</taxon>
    </lineage>
</organism>
<feature type="transmembrane region" description="Helical" evidence="1">
    <location>
        <begin position="82"/>
        <end position="107"/>
    </location>
</feature>
<keyword evidence="1" id="KW-1133">Transmembrane helix</keyword>
<proteinExistence type="predicted"/>
<reference evidence="2 3" key="1">
    <citation type="submission" date="2019-10" db="EMBL/GenBank/DDBJ databases">
        <authorList>
            <person name="Wolf R A."/>
        </authorList>
    </citation>
    <scope>NUCLEOTIDE SEQUENCE [LARGE SCALE GENOMIC DNA]</scope>
    <source>
        <strain evidence="2">Collinsella_aerofaciens_MC2</strain>
    </source>
</reference>
<gene>
    <name evidence="2" type="ORF">KCJAJFAP_01583</name>
</gene>
<dbReference type="Proteomes" id="UP000361836">
    <property type="component" value="Unassembled WGS sequence"/>
</dbReference>
<accession>A0A5K1ILK4</accession>
<dbReference type="RefSeq" id="WP_152075861.1">
    <property type="nucleotide sequence ID" value="NZ_CAAKNU010000068.1"/>
</dbReference>
<name>A0A5K1ILK4_9ACTN</name>
<evidence type="ECO:0000256" key="1">
    <source>
        <dbReference type="SAM" id="Phobius"/>
    </source>
</evidence>
<protein>
    <submittedName>
        <fullName evidence="2">Uncharacterized protein</fullName>
    </submittedName>
</protein>